<dbReference type="PANTHER" id="PTHR11108">
    <property type="entry name" value="FERROCHELATASE"/>
    <property type="match status" value="1"/>
</dbReference>
<organism evidence="9 10">
    <name type="scientific">Lebetimonas natsushimae</name>
    <dbReference type="NCBI Taxonomy" id="1936991"/>
    <lineage>
        <taxon>Bacteria</taxon>
        <taxon>Pseudomonadati</taxon>
        <taxon>Campylobacterota</taxon>
        <taxon>Epsilonproteobacteria</taxon>
        <taxon>Nautiliales</taxon>
        <taxon>Nautiliaceae</taxon>
        <taxon>Lebetimonas</taxon>
    </lineage>
</organism>
<evidence type="ECO:0000256" key="3">
    <source>
        <dbReference type="ARBA" id="ARBA00023133"/>
    </source>
</evidence>
<dbReference type="UniPathway" id="UPA00252">
    <property type="reaction ID" value="UER00325"/>
</dbReference>
<dbReference type="Proteomes" id="UP000217944">
    <property type="component" value="Unassembled WGS sequence"/>
</dbReference>
<evidence type="ECO:0000256" key="1">
    <source>
        <dbReference type="ARBA" id="ARBA00007718"/>
    </source>
</evidence>
<dbReference type="HAMAP" id="MF_00323">
    <property type="entry name" value="Ferrochelatase"/>
    <property type="match status" value="1"/>
</dbReference>
<comment type="similarity">
    <text evidence="1 7 8">Belongs to the ferrochelatase family.</text>
</comment>
<evidence type="ECO:0000256" key="5">
    <source>
        <dbReference type="ARBA" id="ARBA00023244"/>
    </source>
</evidence>
<dbReference type="RefSeq" id="WP_096259725.1">
    <property type="nucleotide sequence ID" value="NZ_BDME01000002.1"/>
</dbReference>
<keyword evidence="7 8" id="KW-0963">Cytoplasm</keyword>
<name>A0A292YGR1_9BACT</name>
<evidence type="ECO:0000256" key="2">
    <source>
        <dbReference type="ARBA" id="ARBA00023004"/>
    </source>
</evidence>
<dbReference type="GO" id="GO:0046872">
    <property type="term" value="F:metal ion binding"/>
    <property type="evidence" value="ECO:0007669"/>
    <property type="project" value="UniProtKB-KW"/>
</dbReference>
<evidence type="ECO:0000256" key="7">
    <source>
        <dbReference type="HAMAP-Rule" id="MF_00323"/>
    </source>
</evidence>
<keyword evidence="3 7" id="KW-0350">Heme biosynthesis</keyword>
<keyword evidence="5 7" id="KW-0627">Porphyrin biosynthesis</keyword>
<dbReference type="PANTHER" id="PTHR11108:SF1">
    <property type="entry name" value="FERROCHELATASE, MITOCHONDRIAL"/>
    <property type="match status" value="1"/>
</dbReference>
<dbReference type="SUPFAM" id="SSF53800">
    <property type="entry name" value="Chelatase"/>
    <property type="match status" value="1"/>
</dbReference>
<dbReference type="GO" id="GO:0005737">
    <property type="term" value="C:cytoplasm"/>
    <property type="evidence" value="ECO:0007669"/>
    <property type="project" value="UniProtKB-SubCell"/>
</dbReference>
<dbReference type="GO" id="GO:0006783">
    <property type="term" value="P:heme biosynthetic process"/>
    <property type="evidence" value="ECO:0007669"/>
    <property type="project" value="UniProtKB-UniRule"/>
</dbReference>
<dbReference type="NCBIfam" id="TIGR00109">
    <property type="entry name" value="hemH"/>
    <property type="match status" value="1"/>
</dbReference>
<keyword evidence="10" id="KW-1185">Reference proteome</keyword>
<keyword evidence="7" id="KW-0479">Metal-binding</keyword>
<dbReference type="AlphaFoldDB" id="A0A292YGR1"/>
<comment type="subcellular location">
    <subcellularLocation>
        <location evidence="7 8">Cytoplasm</location>
    </subcellularLocation>
</comment>
<evidence type="ECO:0000256" key="4">
    <source>
        <dbReference type="ARBA" id="ARBA00023239"/>
    </source>
</evidence>
<dbReference type="EMBL" id="BDME01000002">
    <property type="protein sequence ID" value="GAX88055.1"/>
    <property type="molecule type" value="Genomic_DNA"/>
</dbReference>
<sequence length="297" mass="35102">MKAVVLMNMGGARNEKELKEFLFNMFMDKRIINSPVRYILAPLISNFRYKKVWKNYEKIGGSRIYKITQNLTNKLKNDNYDVLYSMRYSKPNLKDLNLDKYSEILFLPLYPHYSFTTFQSSVDEIEELNLNKPYKIIKPFYKNVKFNEIIKENILNSINDTKEWNLIFSAHGLPKSIIKKGDTYEKEINEHVNILKKLLPEFKSISLAFQSRFGPTEWLKPYLHEELKKYKNENVLIYPISFMIDNSETDLELKVEYAHLAKEIGIKNYKVVECPNDSEKTAEFLKELINESNNSKS</sequence>
<gene>
    <name evidence="7" type="primary">hemH</name>
    <name evidence="9" type="ORF">LNAT_P1353</name>
</gene>
<dbReference type="CDD" id="cd03411">
    <property type="entry name" value="Ferrochelatase_N"/>
    <property type="match status" value="1"/>
</dbReference>
<protein>
    <recommendedName>
        <fullName evidence="7 8">Ferrochelatase</fullName>
        <ecNumber evidence="7 8">4.98.1.1</ecNumber>
    </recommendedName>
    <alternativeName>
        <fullName evidence="7">Heme synthase</fullName>
    </alternativeName>
    <alternativeName>
        <fullName evidence="7">Protoheme ferro-lyase</fullName>
    </alternativeName>
</protein>
<feature type="binding site" evidence="7">
    <location>
        <position position="171"/>
    </location>
    <ligand>
        <name>Fe(2+)</name>
        <dbReference type="ChEBI" id="CHEBI:29033"/>
    </ligand>
</feature>
<reference evidence="9 10" key="1">
    <citation type="journal article" date="2017" name="Syst. Appl. Microbiol.">
        <title>Lebetimonas natsushimae sp. nov., a novel strictly anaerobic, moderately thermophilic chemoautotroph isolated from a deep-sea hydrothermal vent polychaete nest in the Mid-Okinawa Trough.</title>
        <authorList>
            <person name="Nagata R."/>
            <person name="Takaki Y."/>
            <person name="Tame A."/>
            <person name="Nunoura T."/>
            <person name="Muto H."/>
            <person name="Mino S."/>
            <person name="Sawayama S."/>
            <person name="Takai K."/>
            <person name="Nakagawa S."/>
        </authorList>
    </citation>
    <scope>NUCLEOTIDE SEQUENCE [LARGE SCALE GENOMIC DNA]</scope>
    <source>
        <strain evidence="9 10">HS1857</strain>
    </source>
</reference>
<comment type="pathway">
    <text evidence="7 8">Porphyrin-containing compound metabolism; protoheme biosynthesis; protoheme from protoporphyrin-IX: step 1/1.</text>
</comment>
<dbReference type="InterPro" id="IPR033659">
    <property type="entry name" value="Ferrochelatase_N"/>
</dbReference>
<dbReference type="GO" id="GO:0004325">
    <property type="term" value="F:ferrochelatase activity"/>
    <property type="evidence" value="ECO:0007669"/>
    <property type="project" value="UniProtKB-UniRule"/>
</dbReference>
<dbReference type="OrthoDB" id="9809741at2"/>
<dbReference type="CDD" id="cd00419">
    <property type="entry name" value="Ferrochelatase_C"/>
    <property type="match status" value="1"/>
</dbReference>
<comment type="catalytic activity">
    <reaction evidence="6">
        <text>Fe-coproporphyrin III + 2 H(+) = coproporphyrin III + Fe(2+)</text>
        <dbReference type="Rhea" id="RHEA:49572"/>
        <dbReference type="ChEBI" id="CHEBI:15378"/>
        <dbReference type="ChEBI" id="CHEBI:29033"/>
        <dbReference type="ChEBI" id="CHEBI:68438"/>
        <dbReference type="ChEBI" id="CHEBI:131725"/>
        <dbReference type="EC" id="4.99.1.9"/>
    </reaction>
    <physiologicalReaction direction="right-to-left" evidence="6">
        <dbReference type="Rhea" id="RHEA:49574"/>
    </physiologicalReaction>
</comment>
<keyword evidence="4 7" id="KW-0456">Lyase</keyword>
<dbReference type="InterPro" id="IPR019772">
    <property type="entry name" value="Ferrochelatase_AS"/>
</dbReference>
<dbReference type="EC" id="4.98.1.1" evidence="7 8"/>
<dbReference type="Gene3D" id="3.40.50.1400">
    <property type="match status" value="2"/>
</dbReference>
<feature type="binding site" evidence="7">
    <location>
        <position position="248"/>
    </location>
    <ligand>
        <name>Fe(2+)</name>
        <dbReference type="ChEBI" id="CHEBI:29033"/>
    </ligand>
</feature>
<evidence type="ECO:0000313" key="10">
    <source>
        <dbReference type="Proteomes" id="UP000217944"/>
    </source>
</evidence>
<evidence type="ECO:0000256" key="6">
    <source>
        <dbReference type="ARBA" id="ARBA00024536"/>
    </source>
</evidence>
<evidence type="ECO:0000256" key="8">
    <source>
        <dbReference type="RuleBase" id="RU000607"/>
    </source>
</evidence>
<dbReference type="PROSITE" id="PS00534">
    <property type="entry name" value="FERROCHELATASE"/>
    <property type="match status" value="1"/>
</dbReference>
<evidence type="ECO:0000313" key="9">
    <source>
        <dbReference type="EMBL" id="GAX88055.1"/>
    </source>
</evidence>
<comment type="function">
    <text evidence="7 8">Catalyzes the ferrous insertion into protoporphyrin IX.</text>
</comment>
<comment type="catalytic activity">
    <reaction evidence="7 8">
        <text>heme b + 2 H(+) = protoporphyrin IX + Fe(2+)</text>
        <dbReference type="Rhea" id="RHEA:22584"/>
        <dbReference type="ChEBI" id="CHEBI:15378"/>
        <dbReference type="ChEBI" id="CHEBI:29033"/>
        <dbReference type="ChEBI" id="CHEBI:57306"/>
        <dbReference type="ChEBI" id="CHEBI:60344"/>
        <dbReference type="EC" id="4.98.1.1"/>
    </reaction>
</comment>
<keyword evidence="2 7" id="KW-0408">Iron</keyword>
<dbReference type="InterPro" id="IPR001015">
    <property type="entry name" value="Ferrochelatase"/>
</dbReference>
<comment type="caution">
    <text evidence="9">The sequence shown here is derived from an EMBL/GenBank/DDBJ whole genome shotgun (WGS) entry which is preliminary data.</text>
</comment>
<dbReference type="InterPro" id="IPR033644">
    <property type="entry name" value="Ferrochelatase_C"/>
</dbReference>
<dbReference type="Pfam" id="PF00762">
    <property type="entry name" value="Ferrochelatase"/>
    <property type="match status" value="1"/>
</dbReference>
<proteinExistence type="inferred from homology"/>
<accession>A0A292YGR1</accession>